<keyword evidence="3" id="KW-0378">Hydrolase</keyword>
<dbReference type="InterPro" id="IPR006054">
    <property type="entry name" value="DnaQ"/>
</dbReference>
<feature type="domain" description="Exonuclease" evidence="9">
    <location>
        <begin position="505"/>
        <end position="673"/>
    </location>
</feature>
<comment type="function">
    <text evidence="4">DNA polymerase III is a complex, multichain enzyme responsible for most of the replicative synthesis in bacteria. The epsilon subunit contain the editing function and is a proofreading 3'-5' exonuclease.</text>
</comment>
<comment type="subunit">
    <text evidence="5">DNA polymerase III contains a core (composed of alpha, epsilon and theta chains) that associates with a tau subunit. This core dimerizes to form the POLIII' complex. PolIII' associates with the gamma complex (composed of gamma, delta, delta', psi and chi chains) and with the beta chain to form the complete DNA polymerase III complex.</text>
</comment>
<keyword evidence="7" id="KW-0472">Membrane</keyword>
<dbReference type="InterPro" id="IPR013520">
    <property type="entry name" value="Ribonucl_H"/>
</dbReference>
<dbReference type="Pfam" id="PF00929">
    <property type="entry name" value="RNase_T"/>
    <property type="match status" value="1"/>
</dbReference>
<dbReference type="InterPro" id="IPR012337">
    <property type="entry name" value="RNaseH-like_sf"/>
</dbReference>
<comment type="catalytic activity">
    <reaction evidence="6">
        <text>DNA(n) + a 2'-deoxyribonucleoside 5'-triphosphate = DNA(n+1) + diphosphate</text>
        <dbReference type="Rhea" id="RHEA:22508"/>
        <dbReference type="Rhea" id="RHEA-COMP:17339"/>
        <dbReference type="Rhea" id="RHEA-COMP:17340"/>
        <dbReference type="ChEBI" id="CHEBI:33019"/>
        <dbReference type="ChEBI" id="CHEBI:61560"/>
        <dbReference type="ChEBI" id="CHEBI:173112"/>
        <dbReference type="EC" id="2.7.7.7"/>
    </reaction>
</comment>
<dbReference type="GO" id="GO:0008408">
    <property type="term" value="F:3'-5' exonuclease activity"/>
    <property type="evidence" value="ECO:0007669"/>
    <property type="project" value="TreeGrafter"/>
</dbReference>
<dbReference type="EC" id="2.7.7.7" evidence="1"/>
<dbReference type="InterPro" id="IPR000014">
    <property type="entry name" value="PAS"/>
</dbReference>
<dbReference type="CDD" id="cd00130">
    <property type="entry name" value="PAS"/>
    <property type="match status" value="1"/>
</dbReference>
<evidence type="ECO:0000259" key="8">
    <source>
        <dbReference type="SMART" id="SM00091"/>
    </source>
</evidence>
<dbReference type="OrthoDB" id="9803913at2"/>
<dbReference type="GO" id="GO:0006355">
    <property type="term" value="P:regulation of DNA-templated transcription"/>
    <property type="evidence" value="ECO:0007669"/>
    <property type="project" value="InterPro"/>
</dbReference>
<dbReference type="SMART" id="SM00479">
    <property type="entry name" value="EXOIII"/>
    <property type="match status" value="1"/>
</dbReference>
<dbReference type="Gene3D" id="3.30.450.20">
    <property type="entry name" value="PAS domain"/>
    <property type="match status" value="1"/>
</dbReference>
<dbReference type="GO" id="GO:0003887">
    <property type="term" value="F:DNA-directed DNA polymerase activity"/>
    <property type="evidence" value="ECO:0007669"/>
    <property type="project" value="UniProtKB-EC"/>
</dbReference>
<dbReference type="Pfam" id="PF00989">
    <property type="entry name" value="PAS"/>
    <property type="match status" value="1"/>
</dbReference>
<evidence type="ECO:0000259" key="9">
    <source>
        <dbReference type="SMART" id="SM00479"/>
    </source>
</evidence>
<dbReference type="FunFam" id="3.30.420.10:FF:000045">
    <property type="entry name" value="3'-5' exonuclease DinG"/>
    <property type="match status" value="1"/>
</dbReference>
<keyword evidence="7" id="KW-1133">Transmembrane helix</keyword>
<dbReference type="InterPro" id="IPR035965">
    <property type="entry name" value="PAS-like_dom_sf"/>
</dbReference>
<feature type="domain" description="PAS" evidence="8">
    <location>
        <begin position="134"/>
        <end position="200"/>
    </location>
</feature>
<keyword evidence="3" id="KW-0269">Exonuclease</keyword>
<dbReference type="GO" id="GO:0003677">
    <property type="term" value="F:DNA binding"/>
    <property type="evidence" value="ECO:0007669"/>
    <property type="project" value="InterPro"/>
</dbReference>
<evidence type="ECO:0000256" key="2">
    <source>
        <dbReference type="ARBA" id="ARBA00022722"/>
    </source>
</evidence>
<evidence type="ECO:0000256" key="4">
    <source>
        <dbReference type="ARBA" id="ARBA00025483"/>
    </source>
</evidence>
<evidence type="ECO:0000256" key="5">
    <source>
        <dbReference type="ARBA" id="ARBA00026073"/>
    </source>
</evidence>
<evidence type="ECO:0000256" key="7">
    <source>
        <dbReference type="SAM" id="Phobius"/>
    </source>
</evidence>
<dbReference type="SMART" id="SM00091">
    <property type="entry name" value="PAS"/>
    <property type="match status" value="1"/>
</dbReference>
<dbReference type="RefSeq" id="WP_076755504.1">
    <property type="nucleotide sequence ID" value="NZ_CP023018.1"/>
</dbReference>
<gene>
    <name evidence="10" type="ORF">SAMN05216526_1100</name>
</gene>
<dbReference type="PANTHER" id="PTHR30231:SF41">
    <property type="entry name" value="DNA POLYMERASE III SUBUNIT EPSILON"/>
    <property type="match status" value="1"/>
</dbReference>
<name>A0A1R3VWM3_9GAMM</name>
<organism evidence="10 11">
    <name type="scientific">Ectothiorhodosinus mongolicus</name>
    <dbReference type="NCBI Taxonomy" id="233100"/>
    <lineage>
        <taxon>Bacteria</taxon>
        <taxon>Pseudomonadati</taxon>
        <taxon>Pseudomonadota</taxon>
        <taxon>Gammaproteobacteria</taxon>
        <taxon>Chromatiales</taxon>
        <taxon>Ectothiorhodospiraceae</taxon>
        <taxon>Ectothiorhodosinus</taxon>
    </lineage>
</organism>
<dbReference type="InterPro" id="IPR036397">
    <property type="entry name" value="RNaseH_sf"/>
</dbReference>
<dbReference type="AlphaFoldDB" id="A0A1R3VWM3"/>
<proteinExistence type="predicted"/>
<dbReference type="EMBL" id="FTPK01000002">
    <property type="protein sequence ID" value="SIT69508.1"/>
    <property type="molecule type" value="Genomic_DNA"/>
</dbReference>
<evidence type="ECO:0000256" key="3">
    <source>
        <dbReference type="ARBA" id="ARBA00022839"/>
    </source>
</evidence>
<reference evidence="10 11" key="1">
    <citation type="submission" date="2017-01" db="EMBL/GenBank/DDBJ databases">
        <authorList>
            <person name="Mah S.A."/>
            <person name="Swanson W.J."/>
            <person name="Moy G.W."/>
            <person name="Vacquier V.D."/>
        </authorList>
    </citation>
    <scope>NUCLEOTIDE SEQUENCE [LARGE SCALE GENOMIC DNA]</scope>
    <source>
        <strain evidence="10 11">M9</strain>
    </source>
</reference>
<dbReference type="Gene3D" id="3.30.420.10">
    <property type="entry name" value="Ribonuclease H-like superfamily/Ribonuclease H"/>
    <property type="match status" value="1"/>
</dbReference>
<dbReference type="NCBIfam" id="TIGR00573">
    <property type="entry name" value="dnaq"/>
    <property type="match status" value="1"/>
</dbReference>
<dbReference type="GO" id="GO:0045004">
    <property type="term" value="P:DNA replication proofreading"/>
    <property type="evidence" value="ECO:0007669"/>
    <property type="project" value="TreeGrafter"/>
</dbReference>
<dbReference type="CDD" id="cd06127">
    <property type="entry name" value="DEDDh"/>
    <property type="match status" value="1"/>
</dbReference>
<accession>A0A1R3VWM3</accession>
<dbReference type="InterPro" id="IPR013767">
    <property type="entry name" value="PAS_fold"/>
</dbReference>
<keyword evidence="11" id="KW-1185">Reference proteome</keyword>
<evidence type="ECO:0000256" key="6">
    <source>
        <dbReference type="ARBA" id="ARBA00049244"/>
    </source>
</evidence>
<dbReference type="STRING" id="233100.SAMN05216526_1100"/>
<dbReference type="SUPFAM" id="SSF53098">
    <property type="entry name" value="Ribonuclease H-like"/>
    <property type="match status" value="1"/>
</dbReference>
<dbReference type="SUPFAM" id="SSF55785">
    <property type="entry name" value="PYP-like sensor domain (PAS domain)"/>
    <property type="match status" value="1"/>
</dbReference>
<evidence type="ECO:0000313" key="10">
    <source>
        <dbReference type="EMBL" id="SIT69508.1"/>
    </source>
</evidence>
<feature type="transmembrane region" description="Helical" evidence="7">
    <location>
        <begin position="41"/>
        <end position="61"/>
    </location>
</feature>
<evidence type="ECO:0000256" key="1">
    <source>
        <dbReference type="ARBA" id="ARBA00012417"/>
    </source>
</evidence>
<dbReference type="Proteomes" id="UP000223759">
    <property type="component" value="Unassembled WGS sequence"/>
</dbReference>
<dbReference type="PANTHER" id="PTHR30231">
    <property type="entry name" value="DNA POLYMERASE III SUBUNIT EPSILON"/>
    <property type="match status" value="1"/>
</dbReference>
<sequence length="710" mass="78076">MNQRAVIVASLIGTVLAAFVGLVLATHWDLLLAGEGVLSWGLPLSFTLLPTAFVLLTFFILRKNVYRPTKVLSRDIRALLESPKTDAELALPRRHALEDLPEAVAALAGGLRAARREIRSAMASATAQIDEQKTWLEVILQGLDEGVLVCSRNHQMLLFNQSVVSILGTPEAVGLGRPLFAVIPKAPIEHTLERLERRFEEGAAFKDLSDSFVCANIAGNRLLQGRMALIPDPKGQTSAYLITLVDISADVDTIASVDTVRRAVTVDLRETIGNLRAAAEVVEAHPQMSEELRQRFHAVLRDESEQASDKLEALAQYFRGHALGRYPMADILSVDLLESVNRRLSQDGDPRLIPVGQPLWLMADSLTMVRALECLLRTLAAHTSAASFEVEALLGDRRVYLDFYWRGKGVSNAQLSTWLEMSCGEELGNQSLRDVFERHGLELWSQRRGEGDHCFLRLPMIAPKRMQFATDEGQLPPRPEFYDFGLMREHAGDASLAATPLNELSYVVFDCEMTGLDPVGGDEIISIAGVRMVKGRVLSGETFECIINPGKPIPPASIRFHGITDDQVVGKPSIAEVLPQFRTFVGDSVMVAHNAAFDMKFLSMKEKQTGVVFDNPVLDTLLLSVMLEDDGEDHSLDGLIERYGISIEGRHTALGDAIGTAQLLVRLLERAQSRGFTTFGEVMKRSNMAAELRQRERTIAHANGNSGSGA</sequence>
<evidence type="ECO:0000313" key="11">
    <source>
        <dbReference type="Proteomes" id="UP000223759"/>
    </source>
</evidence>
<dbReference type="GO" id="GO:0005829">
    <property type="term" value="C:cytosol"/>
    <property type="evidence" value="ECO:0007669"/>
    <property type="project" value="TreeGrafter"/>
</dbReference>
<keyword evidence="2" id="KW-0540">Nuclease</keyword>
<protein>
    <recommendedName>
        <fullName evidence="1">DNA-directed DNA polymerase</fullName>
        <ecNumber evidence="1">2.7.7.7</ecNumber>
    </recommendedName>
</protein>
<keyword evidence="7" id="KW-0812">Transmembrane</keyword>